<comment type="caution">
    <text evidence="1">The sequence shown here is derived from an EMBL/GenBank/DDBJ whole genome shotgun (WGS) entry which is preliminary data.</text>
</comment>
<dbReference type="RefSeq" id="WP_109795585.1">
    <property type="nucleotide sequence ID" value="NZ_PHIG01000054.1"/>
</dbReference>
<dbReference type="PRINTS" id="PR00081">
    <property type="entry name" value="GDHRDH"/>
</dbReference>
<evidence type="ECO:0000313" key="2">
    <source>
        <dbReference type="Proteomes" id="UP000229498"/>
    </source>
</evidence>
<dbReference type="SUPFAM" id="SSF51735">
    <property type="entry name" value="NAD(P)-binding Rossmann-fold domains"/>
    <property type="match status" value="1"/>
</dbReference>
<accession>A0A2M9FWB7</accession>
<sequence>MSRPHCLVVGVGPGLGLHVVQTFLAGGYRVSMMARHEGRLATWESENPGATGFATDIADIESYRAALKRVVEAQGLPDVVIYNAAIAAFGGYEDVTVEQFEGAFRVNATGPLVTAQELCPAMVERGTGRLIVTGNTGALRGKPDFIGWSPSKAGGRIVAEALARDLGPQGVHVAYVVVDALIDMPFVRRRWPDIDESRLANPADLAAEIYRTAHQPASARSFMVELRPAGEPW</sequence>
<gene>
    <name evidence="1" type="ORF">CVT23_19945</name>
</gene>
<dbReference type="AlphaFoldDB" id="A0A2M9FWB7"/>
<proteinExistence type="predicted"/>
<keyword evidence="2" id="KW-1185">Reference proteome</keyword>
<dbReference type="PANTHER" id="PTHR43431:SF7">
    <property type="entry name" value="OXIDOREDUCTASE, SHORT CHAIN DEHYDROGENASE_REDUCTASE FAMILY (AFU_ORTHOLOGUE AFUA_5G14000)"/>
    <property type="match status" value="1"/>
</dbReference>
<dbReference type="Pfam" id="PF00106">
    <property type="entry name" value="adh_short"/>
    <property type="match status" value="1"/>
</dbReference>
<reference evidence="1 2" key="1">
    <citation type="submission" date="2017-11" db="EMBL/GenBank/DDBJ databases">
        <title>Draft genome sequence of Rhizobiales bacterium SY3-13.</title>
        <authorList>
            <person name="Sun C."/>
        </authorList>
    </citation>
    <scope>NUCLEOTIDE SEQUENCE [LARGE SCALE GENOMIC DNA]</scope>
    <source>
        <strain evidence="1 2">SY3-13</strain>
    </source>
</reference>
<name>A0A2M9FWB7_9PROT</name>
<dbReference type="InterPro" id="IPR002347">
    <property type="entry name" value="SDR_fam"/>
</dbReference>
<dbReference type="Gene3D" id="3.40.50.720">
    <property type="entry name" value="NAD(P)-binding Rossmann-like Domain"/>
    <property type="match status" value="1"/>
</dbReference>
<dbReference type="InterPro" id="IPR036291">
    <property type="entry name" value="NAD(P)-bd_dom_sf"/>
</dbReference>
<organism evidence="1 2">
    <name type="scientific">Minwuia thermotolerans</name>
    <dbReference type="NCBI Taxonomy" id="2056226"/>
    <lineage>
        <taxon>Bacteria</taxon>
        <taxon>Pseudomonadati</taxon>
        <taxon>Pseudomonadota</taxon>
        <taxon>Alphaproteobacteria</taxon>
        <taxon>Minwuiales</taxon>
        <taxon>Minwuiaceae</taxon>
        <taxon>Minwuia</taxon>
    </lineage>
</organism>
<dbReference type="Proteomes" id="UP000229498">
    <property type="component" value="Unassembled WGS sequence"/>
</dbReference>
<evidence type="ECO:0000313" key="1">
    <source>
        <dbReference type="EMBL" id="PJK27760.1"/>
    </source>
</evidence>
<protein>
    <submittedName>
        <fullName evidence="1">Short-chain dehydrogenase</fullName>
    </submittedName>
</protein>
<dbReference type="OrthoDB" id="5513072at2"/>
<dbReference type="PANTHER" id="PTHR43431">
    <property type="entry name" value="OXIDOREDUCTASE, SHORT CHAIN DEHYDROGENASE/REDUCTASE FAMILY (AFU_ORTHOLOGUE AFUA_5G14000)"/>
    <property type="match status" value="1"/>
</dbReference>
<dbReference type="EMBL" id="PHIG01000054">
    <property type="protein sequence ID" value="PJK27760.1"/>
    <property type="molecule type" value="Genomic_DNA"/>
</dbReference>